<dbReference type="GO" id="GO:0035025">
    <property type="term" value="P:positive regulation of Rho protein signal transduction"/>
    <property type="evidence" value="ECO:0007669"/>
    <property type="project" value="TreeGrafter"/>
</dbReference>
<dbReference type="FunFam" id="2.30.29.30:FF:000078">
    <property type="entry name" value="Guanine nucleotide exchange factor DBS"/>
    <property type="match status" value="1"/>
</dbReference>
<keyword evidence="2" id="KW-0344">Guanine-nucleotide releasing factor</keyword>
<evidence type="ECO:0000256" key="1">
    <source>
        <dbReference type="ARBA" id="ARBA00022553"/>
    </source>
</evidence>
<dbReference type="GO" id="GO:0005085">
    <property type="term" value="F:guanyl-nucleotide exchange factor activity"/>
    <property type="evidence" value="ECO:0007669"/>
    <property type="project" value="UniProtKB-KW"/>
</dbReference>
<dbReference type="PANTHER" id="PTHR22826:SF115">
    <property type="entry name" value="GUANINE NUCLEOTIDE EXCHANGE FACTOR DBS"/>
    <property type="match status" value="1"/>
</dbReference>
<sequence length="155" mass="17970">MQGSFNVWTEHKKGHAKVKDLARFKPMQRHLFLHEKALLFCKRREENGEGYEKAPSYSFKHSLNMSAVGITESAKGDNKKFEIWCNSREEVFIVQAATPEIKTSWLNEIRKVLTGQLKACRGKIGDLWHYRHTHTHSRVDIHLDAKFSVVVSVFC</sequence>
<reference evidence="5" key="1">
    <citation type="journal article" date="2018" name="PLoS ONE">
        <title>Chinook salmon (Oncorhynchus tshawytscha) genome and transcriptome.</title>
        <authorList>
            <person name="Christensen K.A."/>
            <person name="Leong J.S."/>
            <person name="Sakhrani D."/>
            <person name="Biagi C.A."/>
            <person name="Minkley D.R."/>
            <person name="Withler R.E."/>
            <person name="Rondeau E.B."/>
            <person name="Koop B.F."/>
            <person name="Devlin R.H."/>
        </authorList>
    </citation>
    <scope>NUCLEOTIDE SEQUENCE [LARGE SCALE GENOMIC DNA]</scope>
</reference>
<dbReference type="GeneTree" id="ENSGT00940000156974"/>
<evidence type="ECO:0000256" key="2">
    <source>
        <dbReference type="ARBA" id="ARBA00022658"/>
    </source>
</evidence>
<dbReference type="Gene3D" id="2.30.29.30">
    <property type="entry name" value="Pleckstrin-homology domain (PH domain)/Phosphotyrosine-binding domain (PTB)"/>
    <property type="match status" value="1"/>
</dbReference>
<dbReference type="AlphaFoldDB" id="A0AAZ3RK18"/>
<evidence type="ECO:0000313" key="5">
    <source>
        <dbReference type="Proteomes" id="UP000694402"/>
    </source>
</evidence>
<evidence type="ECO:0000259" key="3">
    <source>
        <dbReference type="PROSITE" id="PS50003"/>
    </source>
</evidence>
<organism evidence="4 5">
    <name type="scientific">Oncorhynchus tshawytscha</name>
    <name type="common">Chinook salmon</name>
    <name type="synonym">Salmo tshawytscha</name>
    <dbReference type="NCBI Taxonomy" id="74940"/>
    <lineage>
        <taxon>Eukaryota</taxon>
        <taxon>Metazoa</taxon>
        <taxon>Chordata</taxon>
        <taxon>Craniata</taxon>
        <taxon>Vertebrata</taxon>
        <taxon>Euteleostomi</taxon>
        <taxon>Actinopterygii</taxon>
        <taxon>Neopterygii</taxon>
        <taxon>Teleostei</taxon>
        <taxon>Protacanthopterygii</taxon>
        <taxon>Salmoniformes</taxon>
        <taxon>Salmonidae</taxon>
        <taxon>Salmoninae</taxon>
        <taxon>Oncorhynchus</taxon>
    </lineage>
</organism>
<keyword evidence="5" id="KW-1185">Reference proteome</keyword>
<dbReference type="Ensembl" id="ENSOTST00005122639.1">
    <property type="protein sequence ID" value="ENSOTSP00005140319.1"/>
    <property type="gene ID" value="ENSOTSG00005059800.1"/>
</dbReference>
<dbReference type="Proteomes" id="UP000694402">
    <property type="component" value="Unassembled WGS sequence"/>
</dbReference>
<name>A0AAZ3RK18_ONCTS</name>
<proteinExistence type="predicted"/>
<protein>
    <recommendedName>
        <fullName evidence="3">PH domain-containing protein</fullName>
    </recommendedName>
</protein>
<dbReference type="InterPro" id="IPR001849">
    <property type="entry name" value="PH_domain"/>
</dbReference>
<dbReference type="GO" id="GO:0005737">
    <property type="term" value="C:cytoplasm"/>
    <property type="evidence" value="ECO:0007669"/>
    <property type="project" value="TreeGrafter"/>
</dbReference>
<evidence type="ECO:0000313" key="4">
    <source>
        <dbReference type="Ensembl" id="ENSOTSP00005140319.1"/>
    </source>
</evidence>
<dbReference type="SMART" id="SM00233">
    <property type="entry name" value="PH"/>
    <property type="match status" value="1"/>
</dbReference>
<dbReference type="PANTHER" id="PTHR22826">
    <property type="entry name" value="RHO GUANINE EXCHANGE FACTOR-RELATED"/>
    <property type="match status" value="1"/>
</dbReference>
<reference evidence="4" key="2">
    <citation type="submission" date="2025-08" db="UniProtKB">
        <authorList>
            <consortium name="Ensembl"/>
        </authorList>
    </citation>
    <scope>IDENTIFICATION</scope>
</reference>
<reference evidence="4" key="3">
    <citation type="submission" date="2025-09" db="UniProtKB">
        <authorList>
            <consortium name="Ensembl"/>
        </authorList>
    </citation>
    <scope>IDENTIFICATION</scope>
</reference>
<dbReference type="PROSITE" id="PS50003">
    <property type="entry name" value="PH_DOMAIN"/>
    <property type="match status" value="1"/>
</dbReference>
<dbReference type="Pfam" id="PF22697">
    <property type="entry name" value="SOS1_NGEF_PH"/>
    <property type="match status" value="1"/>
</dbReference>
<dbReference type="InterPro" id="IPR051336">
    <property type="entry name" value="RhoGEF_Guanine_NuclExch_SF"/>
</dbReference>
<feature type="domain" description="PH" evidence="3">
    <location>
        <begin position="1"/>
        <end position="114"/>
    </location>
</feature>
<dbReference type="InterPro" id="IPR011993">
    <property type="entry name" value="PH-like_dom_sf"/>
</dbReference>
<dbReference type="InterPro" id="IPR055251">
    <property type="entry name" value="SOS1_NGEF_PH"/>
</dbReference>
<accession>A0AAZ3RK18</accession>
<keyword evidence="1" id="KW-0597">Phosphoprotein</keyword>
<dbReference type="SUPFAM" id="SSF50729">
    <property type="entry name" value="PH domain-like"/>
    <property type="match status" value="1"/>
</dbReference>